<accession>A0A9D3T0C6</accession>
<evidence type="ECO:0000259" key="2">
    <source>
        <dbReference type="PROSITE" id="PS50188"/>
    </source>
</evidence>
<dbReference type="EMBL" id="JAFDVH010000015">
    <property type="protein sequence ID" value="KAG7463519.1"/>
    <property type="molecule type" value="Genomic_DNA"/>
</dbReference>
<protein>
    <recommendedName>
        <fullName evidence="2">B30.2/SPRY domain-containing protein</fullName>
    </recommendedName>
</protein>
<dbReference type="SUPFAM" id="SSF49899">
    <property type="entry name" value="Concanavalin A-like lectins/glucanases"/>
    <property type="match status" value="1"/>
</dbReference>
<organism evidence="3 4">
    <name type="scientific">Megalops atlanticus</name>
    <name type="common">Tarpon</name>
    <name type="synonym">Clupea gigantea</name>
    <dbReference type="NCBI Taxonomy" id="7932"/>
    <lineage>
        <taxon>Eukaryota</taxon>
        <taxon>Metazoa</taxon>
        <taxon>Chordata</taxon>
        <taxon>Craniata</taxon>
        <taxon>Vertebrata</taxon>
        <taxon>Euteleostomi</taxon>
        <taxon>Actinopterygii</taxon>
        <taxon>Neopterygii</taxon>
        <taxon>Teleostei</taxon>
        <taxon>Elopiformes</taxon>
        <taxon>Megalopidae</taxon>
        <taxon>Megalops</taxon>
    </lineage>
</organism>
<dbReference type="InterPro" id="IPR043136">
    <property type="entry name" value="B30.2/SPRY_sf"/>
</dbReference>
<dbReference type="InterPro" id="IPR003879">
    <property type="entry name" value="Butyrophylin_SPRY"/>
</dbReference>
<dbReference type="InterPro" id="IPR006574">
    <property type="entry name" value="PRY"/>
</dbReference>
<feature type="region of interest" description="Disordered" evidence="1">
    <location>
        <begin position="23"/>
        <end position="66"/>
    </location>
</feature>
<dbReference type="SMART" id="SM00449">
    <property type="entry name" value="SPRY"/>
    <property type="match status" value="1"/>
</dbReference>
<dbReference type="InterPro" id="IPR001870">
    <property type="entry name" value="B30.2/SPRY"/>
</dbReference>
<dbReference type="Gene3D" id="2.60.120.920">
    <property type="match status" value="1"/>
</dbReference>
<comment type="caution">
    <text evidence="3">The sequence shown here is derived from an EMBL/GenBank/DDBJ whole genome shotgun (WGS) entry which is preliminary data.</text>
</comment>
<dbReference type="InterPro" id="IPR003877">
    <property type="entry name" value="SPRY_dom"/>
</dbReference>
<dbReference type="OrthoDB" id="128536at2759"/>
<feature type="compositionally biased region" description="Polar residues" evidence="1">
    <location>
        <begin position="47"/>
        <end position="56"/>
    </location>
</feature>
<dbReference type="Proteomes" id="UP001046870">
    <property type="component" value="Chromosome 15"/>
</dbReference>
<dbReference type="CDD" id="cd13733">
    <property type="entry name" value="SPRY_PRY_C-I_1"/>
    <property type="match status" value="1"/>
</dbReference>
<sequence>MFGHMKTFRAENENAGLSYSYSSFGSPWKKQTPRAASSQPFIKPKLSLNQKPQSAPRSAVEEPQSLDESKRIIRNLALQLDRVSQHKSRAVLSSVTEDSCSLWECQHFILQWAEELRNLPQRQQVTARTKQEKFEHPCSPAQKQKLKEAQLILDQWAWSLQSLPKGSVCPGEDVSTVLQELEKQWKKGQLPNMLPVLEFIMWSLIQDQFKEGSVPQLWLRSKQRFKNGAAFQHIPRSVWKWIQKPAADMRLDPKTANPDLILSSDRKRVKMATIIDSVNNPRDGYYRSTHKYDGWWCVLGTEGFTSGRHYWEVGVKGKREWRIGVVKESAERRGSIALNTQTGYWILCLQLGVFLALTAPVCKLTWPIPTRVGVYLDIEEGQLSFYDVKRRCHIYTFNDSFSEKVYPVFGTTETDREIIIENLKSSCHSVSKQMDCG</sequence>
<dbReference type="InterPro" id="IPR013320">
    <property type="entry name" value="ConA-like_dom_sf"/>
</dbReference>
<keyword evidence="4" id="KW-1185">Reference proteome</keyword>
<dbReference type="InterPro" id="IPR050143">
    <property type="entry name" value="TRIM/RBCC"/>
</dbReference>
<evidence type="ECO:0000313" key="4">
    <source>
        <dbReference type="Proteomes" id="UP001046870"/>
    </source>
</evidence>
<gene>
    <name evidence="3" type="ORF">MATL_G00177350</name>
</gene>
<dbReference type="PANTHER" id="PTHR24103">
    <property type="entry name" value="E3 UBIQUITIN-PROTEIN LIGASE TRIM"/>
    <property type="match status" value="1"/>
</dbReference>
<evidence type="ECO:0000256" key="1">
    <source>
        <dbReference type="SAM" id="MobiDB-lite"/>
    </source>
</evidence>
<dbReference type="Pfam" id="PF13765">
    <property type="entry name" value="PRY"/>
    <property type="match status" value="1"/>
</dbReference>
<dbReference type="AlphaFoldDB" id="A0A9D3T0C6"/>
<dbReference type="PROSITE" id="PS50188">
    <property type="entry name" value="B302_SPRY"/>
    <property type="match status" value="1"/>
</dbReference>
<dbReference type="FunFam" id="2.60.120.920:FF:000004">
    <property type="entry name" value="Butyrophilin subfamily 1 member A1"/>
    <property type="match status" value="1"/>
</dbReference>
<dbReference type="Pfam" id="PF00622">
    <property type="entry name" value="SPRY"/>
    <property type="match status" value="1"/>
</dbReference>
<evidence type="ECO:0000313" key="3">
    <source>
        <dbReference type="EMBL" id="KAG7463519.1"/>
    </source>
</evidence>
<name>A0A9D3T0C6_MEGAT</name>
<feature type="domain" description="B30.2/SPRY" evidence="2">
    <location>
        <begin position="229"/>
        <end position="427"/>
    </location>
</feature>
<dbReference type="SMART" id="SM00589">
    <property type="entry name" value="PRY"/>
    <property type="match status" value="1"/>
</dbReference>
<dbReference type="PRINTS" id="PR01407">
    <property type="entry name" value="BUTYPHLNCDUF"/>
</dbReference>
<proteinExistence type="predicted"/>
<reference evidence="3" key="1">
    <citation type="submission" date="2021-01" db="EMBL/GenBank/DDBJ databases">
        <authorList>
            <person name="Zahm M."/>
            <person name="Roques C."/>
            <person name="Cabau C."/>
            <person name="Klopp C."/>
            <person name="Donnadieu C."/>
            <person name="Jouanno E."/>
            <person name="Lampietro C."/>
            <person name="Louis A."/>
            <person name="Herpin A."/>
            <person name="Echchiki A."/>
            <person name="Berthelot C."/>
            <person name="Parey E."/>
            <person name="Roest-Crollius H."/>
            <person name="Braasch I."/>
            <person name="Postlethwait J."/>
            <person name="Bobe J."/>
            <person name="Montfort J."/>
            <person name="Bouchez O."/>
            <person name="Begum T."/>
            <person name="Mejri S."/>
            <person name="Adams A."/>
            <person name="Chen W.-J."/>
            <person name="Guiguen Y."/>
        </authorList>
    </citation>
    <scope>NUCLEOTIDE SEQUENCE</scope>
    <source>
        <strain evidence="3">YG-15Mar2019-1</strain>
        <tissue evidence="3">Brain</tissue>
    </source>
</reference>